<organism evidence="1">
    <name type="scientific">viral metagenome</name>
    <dbReference type="NCBI Taxonomy" id="1070528"/>
    <lineage>
        <taxon>unclassified sequences</taxon>
        <taxon>metagenomes</taxon>
        <taxon>organismal metagenomes</taxon>
    </lineage>
</organism>
<evidence type="ECO:0000313" key="1">
    <source>
        <dbReference type="EMBL" id="QJA91676.1"/>
    </source>
</evidence>
<protein>
    <submittedName>
        <fullName evidence="1">Uncharacterized protein</fullName>
    </submittedName>
</protein>
<gene>
    <name evidence="1" type="ORF">MM415B03290_0002</name>
</gene>
<dbReference type="EMBL" id="MT143005">
    <property type="protein sequence ID" value="QJA91676.1"/>
    <property type="molecule type" value="Genomic_DNA"/>
</dbReference>
<proteinExistence type="predicted"/>
<sequence>MRRETMRRRIERVEMSADDIRCAIGLWMQQRHPEIEDRRYDVDVLFRRGSGSGERKDSVDIRFVLMAR</sequence>
<reference evidence="1" key="1">
    <citation type="submission" date="2020-03" db="EMBL/GenBank/DDBJ databases">
        <title>The deep terrestrial virosphere.</title>
        <authorList>
            <person name="Holmfeldt K."/>
            <person name="Nilsson E."/>
            <person name="Simone D."/>
            <person name="Lopez-Fernandez M."/>
            <person name="Wu X."/>
            <person name="de Brujin I."/>
            <person name="Lundin D."/>
            <person name="Andersson A."/>
            <person name="Bertilsson S."/>
            <person name="Dopson M."/>
        </authorList>
    </citation>
    <scope>NUCLEOTIDE SEQUENCE</scope>
    <source>
        <strain evidence="1">MM415B03290</strain>
    </source>
</reference>
<dbReference type="AlphaFoldDB" id="A0A6M3L9W1"/>
<name>A0A6M3L9W1_9ZZZZ</name>
<accession>A0A6M3L9W1</accession>